<feature type="domain" description="Tail spike" evidence="1">
    <location>
        <begin position="109"/>
        <end position="250"/>
    </location>
</feature>
<organism evidence="2 3">
    <name type="scientific">Sphingobacterium hotanense</name>
    <dbReference type="NCBI Taxonomy" id="649196"/>
    <lineage>
        <taxon>Bacteria</taxon>
        <taxon>Pseudomonadati</taxon>
        <taxon>Bacteroidota</taxon>
        <taxon>Sphingobacteriia</taxon>
        <taxon>Sphingobacteriales</taxon>
        <taxon>Sphingobacteriaceae</taxon>
        <taxon>Sphingobacterium</taxon>
    </lineage>
</organism>
<dbReference type="EMBL" id="JACAGK010000016">
    <property type="protein sequence ID" value="MDM1048065.1"/>
    <property type="molecule type" value="Genomic_DNA"/>
</dbReference>
<evidence type="ECO:0000313" key="3">
    <source>
        <dbReference type="Proteomes" id="UP001170954"/>
    </source>
</evidence>
<protein>
    <submittedName>
        <fullName evidence="2">Phage tail protein</fullName>
    </submittedName>
</protein>
<comment type="caution">
    <text evidence="2">The sequence shown here is derived from an EMBL/GenBank/DDBJ whole genome shotgun (WGS) entry which is preliminary data.</text>
</comment>
<dbReference type="Proteomes" id="UP001170954">
    <property type="component" value="Unassembled WGS sequence"/>
</dbReference>
<dbReference type="RefSeq" id="WP_286651025.1">
    <property type="nucleotide sequence ID" value="NZ_JACAGK010000016.1"/>
</dbReference>
<evidence type="ECO:0000259" key="1">
    <source>
        <dbReference type="Pfam" id="PF06605"/>
    </source>
</evidence>
<keyword evidence="3" id="KW-1185">Reference proteome</keyword>
<dbReference type="Pfam" id="PF06605">
    <property type="entry name" value="Prophage_tail"/>
    <property type="match status" value="1"/>
</dbReference>
<sequence length="815" mass="92399">MVISQVYRKNIDTIKLSLEHAEYVNRLMGEHQLVFNITSSTVLDIRIGDYVRYKGEKMIINSDPDYKKVSNKEHSYVITFEGERHSLRHYYLQDEGDMNFDYTDNLLGFMNMFLECLNMFDPDWTLGEIEDLEPQTITFDKQDCLSALNMISETFNCEWQIRGKVLNVKKNVGLLKNISVSYGKNNGLYELTRKKLENGSIITRAYAFGGVKNLPQSYPYKELRLPDFIEDQAAVELYGVREGYVKDEKIFPNRTGIVSNVSRISENKFSVTDNNLDFNIKDHLIDGTEARIIFKSGALNGHDFKIIDYNHSTKTIIYEPNIDSNSNMIPFGTFDAEIGDTYTLTGIRMPQVYVDEALSSLVELRKRFLEDNKVPRVIYDLTFDVLFLKRNSIELNEGDIIKIEDDGIGLNSEIRINSVRYTASFPEFLVPGMKYSVEIGNEVTYTRIQKIEKDIRENVQIVSQTVKRNDEQERISALRLRQLQQLTFDPDGYFNGERIKPESIETMMLSVGARSQNFYLDGIRIVPNFANDENAISITPGKLIHREIQINGLGYIWLIDEFTRKGLDPLKSYYLSIKCSKTSLTGQWHLSDVPLKTEEESGFYHFNCGVLYSVLEGRRDYAFTNGMTYINGNSIQTGKVAAQFIDVVGLFAQNIEATNLKVTGNSMIGDFEIDAEGLKYFYSQTAGNSTLFRVNYGNLIWEQLVSKPGIGTGTAKFKAGSPGTNEGIVNVESTENHPANKGIKINMLGTNKRAIEVNKGLSYFGDDIALDPDNTDILIGGKSGLSGTYEYNRGGGIWELEFEKGILVGQRLVSS</sequence>
<name>A0ABT7NLP9_9SPHI</name>
<accession>A0ABT7NLP9</accession>
<dbReference type="InterPro" id="IPR010572">
    <property type="entry name" value="Tail_dom"/>
</dbReference>
<reference evidence="2" key="1">
    <citation type="submission" date="2020-06" db="EMBL/GenBank/DDBJ databases">
        <authorList>
            <person name="Dong N."/>
        </authorList>
    </citation>
    <scope>NUCLEOTIDE SEQUENCE</scope>
    <source>
        <strain evidence="2">R1692</strain>
    </source>
</reference>
<reference evidence="2" key="2">
    <citation type="journal article" date="2022" name="Sci. Total Environ.">
        <title>Prevalence, transmission, and molecular epidemiology of tet(X)-positive bacteria among humans, animals, and environmental niches in China: An epidemiological, and genomic-based study.</title>
        <authorList>
            <person name="Dong N."/>
            <person name="Zeng Y."/>
            <person name="Cai C."/>
            <person name="Sun C."/>
            <person name="Lu J."/>
            <person name="Liu C."/>
            <person name="Zhou H."/>
            <person name="Sun Q."/>
            <person name="Shu L."/>
            <person name="Wang H."/>
            <person name="Wang Y."/>
            <person name="Wang S."/>
            <person name="Wu C."/>
            <person name="Chan E.W."/>
            <person name="Chen G."/>
            <person name="Shen Z."/>
            <person name="Chen S."/>
            <person name="Zhang R."/>
        </authorList>
    </citation>
    <scope>NUCLEOTIDE SEQUENCE</scope>
    <source>
        <strain evidence="2">R1692</strain>
    </source>
</reference>
<evidence type="ECO:0000313" key="2">
    <source>
        <dbReference type="EMBL" id="MDM1048065.1"/>
    </source>
</evidence>
<gene>
    <name evidence="2" type="ORF">HX018_07430</name>
</gene>
<proteinExistence type="predicted"/>